<dbReference type="PROSITE" id="PS01319">
    <property type="entry name" value="RBFA"/>
    <property type="match status" value="1"/>
</dbReference>
<dbReference type="PANTHER" id="PTHR33515">
    <property type="entry name" value="RIBOSOME-BINDING FACTOR A, CHLOROPLASTIC-RELATED"/>
    <property type="match status" value="1"/>
</dbReference>
<dbReference type="Gene3D" id="3.30.300.20">
    <property type="match status" value="1"/>
</dbReference>
<keyword evidence="1 2" id="KW-0690">Ribosome biogenesis</keyword>
<evidence type="ECO:0000313" key="3">
    <source>
        <dbReference type="EMBL" id="PVA07861.1"/>
    </source>
</evidence>
<dbReference type="Proteomes" id="UP000244817">
    <property type="component" value="Unassembled WGS sequence"/>
</dbReference>
<dbReference type="HAMAP" id="MF_00003">
    <property type="entry name" value="RbfA"/>
    <property type="match status" value="1"/>
</dbReference>
<proteinExistence type="inferred from homology"/>
<dbReference type="GO" id="GO:0005829">
    <property type="term" value="C:cytosol"/>
    <property type="evidence" value="ECO:0007669"/>
    <property type="project" value="TreeGrafter"/>
</dbReference>
<dbReference type="SUPFAM" id="SSF89919">
    <property type="entry name" value="Ribosome-binding factor A, RbfA"/>
    <property type="match status" value="1"/>
</dbReference>
<accession>A0A2T7G0B7</accession>
<organism evidence="3 4">
    <name type="scientific">Thalassorhabdomicrobium marinisediminis</name>
    <dbReference type="NCBI Taxonomy" id="2170577"/>
    <lineage>
        <taxon>Bacteria</taxon>
        <taxon>Pseudomonadati</taxon>
        <taxon>Pseudomonadota</taxon>
        <taxon>Alphaproteobacteria</taxon>
        <taxon>Rhodobacterales</taxon>
        <taxon>Paracoccaceae</taxon>
        <taxon>Thalassorhabdomicrobium</taxon>
    </lineage>
</organism>
<dbReference type="EMBL" id="QCYG01000002">
    <property type="protein sequence ID" value="PVA07861.1"/>
    <property type="molecule type" value="Genomic_DNA"/>
</dbReference>
<dbReference type="InterPro" id="IPR023799">
    <property type="entry name" value="RbfA_dom_sf"/>
</dbReference>
<evidence type="ECO:0000256" key="2">
    <source>
        <dbReference type="HAMAP-Rule" id="MF_00003"/>
    </source>
</evidence>
<evidence type="ECO:0000256" key="1">
    <source>
        <dbReference type="ARBA" id="ARBA00022517"/>
    </source>
</evidence>
<comment type="subunit">
    <text evidence="2">Monomer. Binds 30S ribosomal subunits, but not 50S ribosomal subunits or 70S ribosomes.</text>
</comment>
<dbReference type="GO" id="GO:0043024">
    <property type="term" value="F:ribosomal small subunit binding"/>
    <property type="evidence" value="ECO:0007669"/>
    <property type="project" value="TreeGrafter"/>
</dbReference>
<comment type="subcellular location">
    <subcellularLocation>
        <location evidence="2">Cytoplasm</location>
    </subcellularLocation>
</comment>
<reference evidence="3 4" key="1">
    <citation type="submission" date="2018-04" db="EMBL/GenBank/DDBJ databases">
        <title>Pelagivirga bohaiensis gen. nov., sp. nov., a bacterium isolated from the Bohai Sea.</title>
        <authorList>
            <person name="Ji X."/>
        </authorList>
    </citation>
    <scope>NUCLEOTIDE SEQUENCE [LARGE SCALE GENOMIC DNA]</scope>
    <source>
        <strain evidence="3 4">BH-SD16</strain>
    </source>
</reference>
<dbReference type="NCBIfam" id="NF001802">
    <property type="entry name" value="PRK00521.2-5"/>
    <property type="match status" value="1"/>
</dbReference>
<keyword evidence="4" id="KW-1185">Reference proteome</keyword>
<dbReference type="OrthoDB" id="9805051at2"/>
<protein>
    <recommendedName>
        <fullName evidence="2">Ribosome-binding factor A</fullName>
    </recommendedName>
</protein>
<keyword evidence="2" id="KW-0963">Cytoplasm</keyword>
<dbReference type="PANTHER" id="PTHR33515:SF1">
    <property type="entry name" value="RIBOSOME-BINDING FACTOR A, CHLOROPLASTIC-RELATED"/>
    <property type="match status" value="1"/>
</dbReference>
<dbReference type="InterPro" id="IPR000238">
    <property type="entry name" value="RbfA"/>
</dbReference>
<dbReference type="AlphaFoldDB" id="A0A2T7G0B7"/>
<comment type="caution">
    <text evidence="3">The sequence shown here is derived from an EMBL/GenBank/DDBJ whole genome shotgun (WGS) entry which is preliminary data.</text>
</comment>
<dbReference type="InterPro" id="IPR020053">
    <property type="entry name" value="Ribosome-bd_factorA_CS"/>
</dbReference>
<gene>
    <name evidence="2" type="primary">rbfA</name>
    <name evidence="3" type="ORF">DC363_04350</name>
</gene>
<dbReference type="Pfam" id="PF02033">
    <property type="entry name" value="RBFA"/>
    <property type="match status" value="1"/>
</dbReference>
<dbReference type="InterPro" id="IPR015946">
    <property type="entry name" value="KH_dom-like_a/b"/>
</dbReference>
<comment type="similarity">
    <text evidence="2">Belongs to the RbfA family.</text>
</comment>
<evidence type="ECO:0000313" key="4">
    <source>
        <dbReference type="Proteomes" id="UP000244817"/>
    </source>
</evidence>
<name>A0A2T7G0B7_9RHOB</name>
<dbReference type="RefSeq" id="WP_108639903.1">
    <property type="nucleotide sequence ID" value="NZ_QCYG01000002.1"/>
</dbReference>
<sequence length="137" mass="15336">MAKNRFQGKDGPNTRQLRVGEVIRRSLSEILQRGEVHDPDLQSMSITVGEVRMTPDLSIATCFVLPLGGKDADLAIEALARNKGELQHLISKGMKLKATPDLRFRIDDMYDRLDQTRAMFADDRVARDIAAEPGDEE</sequence>
<dbReference type="GO" id="GO:0030490">
    <property type="term" value="P:maturation of SSU-rRNA"/>
    <property type="evidence" value="ECO:0007669"/>
    <property type="project" value="UniProtKB-UniRule"/>
</dbReference>
<comment type="function">
    <text evidence="2">One of several proteins that assist in the late maturation steps of the functional core of the 30S ribosomal subunit. Associates with free 30S ribosomal subunits (but not with 30S subunits that are part of 70S ribosomes or polysomes). Required for efficient processing of 16S rRNA. May interact with the 5'-terminal helix region of 16S rRNA.</text>
</comment>